<dbReference type="EMBL" id="CP016172">
    <property type="protein sequence ID" value="ANN79632.1"/>
    <property type="molecule type" value="Genomic_DNA"/>
</dbReference>
<keyword evidence="3" id="KW-0347">Helicase</keyword>
<dbReference type="KEGG" id="bfz:BAU07_23190"/>
<name>A0A193GHT9_9BORD</name>
<dbReference type="PANTHER" id="PTHR11070:SF17">
    <property type="entry name" value="DNA HELICASE IV"/>
    <property type="match status" value="1"/>
</dbReference>
<keyword evidence="2" id="KW-0378">Hydrolase</keyword>
<dbReference type="Gene3D" id="3.40.50.300">
    <property type="entry name" value="P-loop containing nucleotide triphosphate hydrolases"/>
    <property type="match status" value="1"/>
</dbReference>
<gene>
    <name evidence="6" type="ORF">BAU07_23190</name>
</gene>
<keyword evidence="7" id="KW-1185">Reference proteome</keyword>
<keyword evidence="1" id="KW-0547">Nucleotide-binding</keyword>
<reference evidence="6 7" key="1">
    <citation type="submission" date="2016-06" db="EMBL/GenBank/DDBJ databases">
        <title>Complete genome sequences of Bordetella bronchialis and Bordetella flabilis.</title>
        <authorList>
            <person name="LiPuma J.J."/>
            <person name="Spilker T."/>
        </authorList>
    </citation>
    <scope>NUCLEOTIDE SEQUENCE [LARGE SCALE GENOMIC DNA]</scope>
    <source>
        <strain evidence="6 7">AU10664</strain>
    </source>
</reference>
<dbReference type="GO" id="GO:0005829">
    <property type="term" value="C:cytosol"/>
    <property type="evidence" value="ECO:0007669"/>
    <property type="project" value="TreeGrafter"/>
</dbReference>
<evidence type="ECO:0000259" key="5">
    <source>
        <dbReference type="Pfam" id="PF00580"/>
    </source>
</evidence>
<accession>A0A193GHT9</accession>
<keyword evidence="4" id="KW-0067">ATP-binding</keyword>
<proteinExistence type="predicted"/>
<dbReference type="SUPFAM" id="SSF52540">
    <property type="entry name" value="P-loop containing nucleoside triphosphate hydrolases"/>
    <property type="match status" value="1"/>
</dbReference>
<dbReference type="InterPro" id="IPR000212">
    <property type="entry name" value="DNA_helicase_UvrD/REP"/>
</dbReference>
<evidence type="ECO:0000256" key="3">
    <source>
        <dbReference type="ARBA" id="ARBA00022806"/>
    </source>
</evidence>
<dbReference type="AlphaFoldDB" id="A0A193GHT9"/>
<dbReference type="Pfam" id="PF00580">
    <property type="entry name" value="UvrD-helicase"/>
    <property type="match status" value="1"/>
</dbReference>
<evidence type="ECO:0000313" key="7">
    <source>
        <dbReference type="Proteomes" id="UP000091926"/>
    </source>
</evidence>
<evidence type="ECO:0000256" key="1">
    <source>
        <dbReference type="ARBA" id="ARBA00022741"/>
    </source>
</evidence>
<dbReference type="InterPro" id="IPR027417">
    <property type="entry name" value="P-loop_NTPase"/>
</dbReference>
<evidence type="ECO:0000256" key="2">
    <source>
        <dbReference type="ARBA" id="ARBA00022801"/>
    </source>
</evidence>
<dbReference type="GO" id="GO:0003677">
    <property type="term" value="F:DNA binding"/>
    <property type="evidence" value="ECO:0007669"/>
    <property type="project" value="InterPro"/>
</dbReference>
<dbReference type="Proteomes" id="UP000091926">
    <property type="component" value="Chromosome"/>
</dbReference>
<organism evidence="6 7">
    <name type="scientific">Bordetella flabilis</name>
    <dbReference type="NCBI Taxonomy" id="463014"/>
    <lineage>
        <taxon>Bacteria</taxon>
        <taxon>Pseudomonadati</taxon>
        <taxon>Pseudomonadota</taxon>
        <taxon>Betaproteobacteria</taxon>
        <taxon>Burkholderiales</taxon>
        <taxon>Alcaligenaceae</taxon>
        <taxon>Bordetella</taxon>
    </lineage>
</organism>
<protein>
    <recommendedName>
        <fullName evidence="5">UvrD-like helicase ATP-binding domain-containing protein</fullName>
    </recommendedName>
</protein>
<feature type="domain" description="UvrD-like helicase ATP-binding" evidence="5">
    <location>
        <begin position="57"/>
        <end position="228"/>
    </location>
</feature>
<evidence type="ECO:0000313" key="6">
    <source>
        <dbReference type="EMBL" id="ANN79632.1"/>
    </source>
</evidence>
<dbReference type="GO" id="GO:0005524">
    <property type="term" value="F:ATP binding"/>
    <property type="evidence" value="ECO:0007669"/>
    <property type="project" value="UniProtKB-KW"/>
</dbReference>
<dbReference type="STRING" id="463014.BAU07_23190"/>
<sequence>MLKALKTLQDAALAGEPHRTLFVSHSEPTRRAIVNLIAINGGDGFIETEIELLAKPQSIKVTTLQELCANLLKREISESELVDRDAYESKLVQRLYAIEGVERALRDEYESHSPFLSESFKKFLRETERWAIAEMLQHEISVQIKGRADQDLGKYKKLDHLKIGLPVENDGDKTFAFLMYQKYQSELEASAQFDTDDVVLSATSQLNTPIWRRRRAREGFNSIFIDETHLFNVNELSVFHRLTQSELSQPIAYSVDRSQALGDRGWTDLAFETAFDPSGTLGQSDPTRIRSVFRCSPEIVDLAFSVTSSGATLFTNFHNPLTASVSAFTAEEERKSRKPAYLEFPSDEVMLEAAFTRADTLAREMGVLKADVAIIVFGDDLFARAQEFARGSKKPVEVVKCRGDLEAVNRAKTSGRFVLSAPEFIGGLEFAGVVLVGVDSGRVPPTGSGAEFEPSQNFLNYAAHQRLYVAITRARFRVEILGSKARGLSDILRSGAAAGLLALNGHED</sequence>
<dbReference type="GO" id="GO:0000725">
    <property type="term" value="P:recombinational repair"/>
    <property type="evidence" value="ECO:0007669"/>
    <property type="project" value="TreeGrafter"/>
</dbReference>
<dbReference type="PANTHER" id="PTHR11070">
    <property type="entry name" value="UVRD / RECB / PCRA DNA HELICASE FAMILY MEMBER"/>
    <property type="match status" value="1"/>
</dbReference>
<dbReference type="GO" id="GO:0016787">
    <property type="term" value="F:hydrolase activity"/>
    <property type="evidence" value="ECO:0007669"/>
    <property type="project" value="UniProtKB-KW"/>
</dbReference>
<evidence type="ECO:0000256" key="4">
    <source>
        <dbReference type="ARBA" id="ARBA00022840"/>
    </source>
</evidence>
<dbReference type="GO" id="GO:0043138">
    <property type="term" value="F:3'-5' DNA helicase activity"/>
    <property type="evidence" value="ECO:0007669"/>
    <property type="project" value="TreeGrafter"/>
</dbReference>
<dbReference type="InterPro" id="IPR014016">
    <property type="entry name" value="UvrD-like_ATP-bd"/>
</dbReference>